<feature type="domain" description="Longin" evidence="9">
    <location>
        <begin position="7"/>
        <end position="133"/>
    </location>
</feature>
<dbReference type="Proteomes" id="UP000242474">
    <property type="component" value="Unassembled WGS sequence"/>
</dbReference>
<dbReference type="Gene3D" id="1.20.5.110">
    <property type="match status" value="1"/>
</dbReference>
<dbReference type="Pfam" id="PF13774">
    <property type="entry name" value="Longin"/>
    <property type="match status" value="1"/>
</dbReference>
<dbReference type="SMART" id="SM01270">
    <property type="entry name" value="Longin"/>
    <property type="match status" value="1"/>
</dbReference>
<dbReference type="EMBL" id="KZ303556">
    <property type="protein sequence ID" value="PIA12910.1"/>
    <property type="molecule type" value="Genomic_DNA"/>
</dbReference>
<feature type="domain" description="V-SNARE coiled-coil homology" evidence="10">
    <location>
        <begin position="144"/>
        <end position="204"/>
    </location>
</feature>
<protein>
    <submittedName>
        <fullName evidence="11">Snare-like protein</fullName>
    </submittedName>
</protein>
<dbReference type="GO" id="GO:0006888">
    <property type="term" value="P:endoplasmic reticulum to Golgi vesicle-mediated transport"/>
    <property type="evidence" value="ECO:0007669"/>
    <property type="project" value="TreeGrafter"/>
</dbReference>
<evidence type="ECO:0000256" key="2">
    <source>
        <dbReference type="ARBA" id="ARBA00022481"/>
    </source>
</evidence>
<keyword evidence="5" id="KW-0449">Lipoprotein</keyword>
<gene>
    <name evidence="11" type="ORF">COEREDRAFT_89971</name>
</gene>
<accession>A0A2G5B1L5</accession>
<dbReference type="PANTHER" id="PTHR45806:SF1">
    <property type="entry name" value="SYNAPTOBREVIN HOMOLOG YKT6"/>
    <property type="match status" value="1"/>
</dbReference>
<keyword evidence="4" id="KW-0564">Palmitate</keyword>
<comment type="similarity">
    <text evidence="1">Belongs to the synaptobrevin family.</text>
</comment>
<keyword evidence="3" id="KW-0472">Membrane</keyword>
<name>A0A2G5B1L5_COERN</name>
<dbReference type="PROSITE" id="PS50892">
    <property type="entry name" value="V_SNARE"/>
    <property type="match status" value="1"/>
</dbReference>
<dbReference type="Pfam" id="PF00957">
    <property type="entry name" value="Synaptobrevin"/>
    <property type="match status" value="1"/>
</dbReference>
<evidence type="ECO:0000256" key="8">
    <source>
        <dbReference type="PROSITE-ProRule" id="PRU00290"/>
    </source>
</evidence>
<evidence type="ECO:0000256" key="5">
    <source>
        <dbReference type="ARBA" id="ARBA00023288"/>
    </source>
</evidence>
<dbReference type="SUPFAM" id="SSF64356">
    <property type="entry name" value="SNARE-like"/>
    <property type="match status" value="1"/>
</dbReference>
<dbReference type="GO" id="GO:0005794">
    <property type="term" value="C:Golgi apparatus"/>
    <property type="evidence" value="ECO:0007669"/>
    <property type="project" value="TreeGrafter"/>
</dbReference>
<evidence type="ECO:0000259" key="10">
    <source>
        <dbReference type="PROSITE" id="PS50892"/>
    </source>
</evidence>
<dbReference type="PROSITE" id="PS50859">
    <property type="entry name" value="LONGIN"/>
    <property type="match status" value="1"/>
</dbReference>
<evidence type="ECO:0000256" key="6">
    <source>
        <dbReference type="ARBA" id="ARBA00023289"/>
    </source>
</evidence>
<dbReference type="SUPFAM" id="SSF58038">
    <property type="entry name" value="SNARE fusion complex"/>
    <property type="match status" value="1"/>
</dbReference>
<proteinExistence type="inferred from homology"/>
<evidence type="ECO:0000256" key="1">
    <source>
        <dbReference type="ARBA" id="ARBA00008025"/>
    </source>
</evidence>
<reference evidence="11 12" key="1">
    <citation type="journal article" date="2015" name="Genome Biol. Evol.">
        <title>Phylogenomic analyses indicate that early fungi evolved digesting cell walls of algal ancestors of land plants.</title>
        <authorList>
            <person name="Chang Y."/>
            <person name="Wang S."/>
            <person name="Sekimoto S."/>
            <person name="Aerts A.L."/>
            <person name="Choi C."/>
            <person name="Clum A."/>
            <person name="LaButti K.M."/>
            <person name="Lindquist E.A."/>
            <person name="Yee Ngan C."/>
            <person name="Ohm R.A."/>
            <person name="Salamov A.A."/>
            <person name="Grigoriev I.V."/>
            <person name="Spatafora J.W."/>
            <person name="Berbee M.L."/>
        </authorList>
    </citation>
    <scope>NUCLEOTIDE SEQUENCE [LARGE SCALE GENOMIC DNA]</scope>
    <source>
        <strain evidence="11 12">NRRL 1564</strain>
    </source>
</reference>
<dbReference type="CDD" id="cd14824">
    <property type="entry name" value="Longin"/>
    <property type="match status" value="1"/>
</dbReference>
<keyword evidence="6" id="KW-0636">Prenylation</keyword>
<sequence>MKVYQIAVIRPQDPQTASSQPPTLVLSLASQLDSFSFFQRGGVEEFMQFFSTTISERTKIGQRQGVEQNEYVGYVYRSHQQLAVVAITDREYPDMVAMELVTKVTREFEQKFSEAAINNATQTVQFPELANFLKKYQEPQQANTILKVQKELDETKAVLHKTMEGLLDRNEQLDMLVDKSNQLSTQSKMFYKTAKKTNSCCIVM</sequence>
<dbReference type="Gene3D" id="3.30.450.50">
    <property type="entry name" value="Longin domain"/>
    <property type="match status" value="1"/>
</dbReference>
<evidence type="ECO:0000313" key="11">
    <source>
        <dbReference type="EMBL" id="PIA12910.1"/>
    </source>
</evidence>
<dbReference type="STRING" id="763665.A0A2G5B1L5"/>
<dbReference type="InterPro" id="IPR010908">
    <property type="entry name" value="Longin_dom"/>
</dbReference>
<organism evidence="11 12">
    <name type="scientific">Coemansia reversa (strain ATCC 12441 / NRRL 1564)</name>
    <dbReference type="NCBI Taxonomy" id="763665"/>
    <lineage>
        <taxon>Eukaryota</taxon>
        <taxon>Fungi</taxon>
        <taxon>Fungi incertae sedis</taxon>
        <taxon>Zoopagomycota</taxon>
        <taxon>Kickxellomycotina</taxon>
        <taxon>Kickxellomycetes</taxon>
        <taxon>Kickxellales</taxon>
        <taxon>Kickxellaceae</taxon>
        <taxon>Coemansia</taxon>
    </lineage>
</organism>
<comment type="subcellular location">
    <subcellularLocation>
        <location evidence="7">Endomembrane system</location>
        <topology evidence="7">Lipid-anchor</topology>
        <orientation evidence="7">Cytoplasmic side</orientation>
    </subcellularLocation>
</comment>
<evidence type="ECO:0000256" key="3">
    <source>
        <dbReference type="ARBA" id="ARBA00023136"/>
    </source>
</evidence>
<evidence type="ECO:0000256" key="7">
    <source>
        <dbReference type="ARBA" id="ARBA00046278"/>
    </source>
</evidence>
<dbReference type="AlphaFoldDB" id="A0A2G5B1L5"/>
<evidence type="ECO:0000259" key="9">
    <source>
        <dbReference type="PROSITE" id="PS50859"/>
    </source>
</evidence>
<dbReference type="OrthoDB" id="27923at2759"/>
<keyword evidence="2" id="KW-0488">Methylation</keyword>
<dbReference type="InterPro" id="IPR011012">
    <property type="entry name" value="Longin-like_dom_sf"/>
</dbReference>
<dbReference type="GO" id="GO:0005484">
    <property type="term" value="F:SNAP receptor activity"/>
    <property type="evidence" value="ECO:0007669"/>
    <property type="project" value="TreeGrafter"/>
</dbReference>
<dbReference type="PANTHER" id="PTHR45806">
    <property type="entry name" value="SYNAPTOBREVIN HOMOLOG YKT6"/>
    <property type="match status" value="1"/>
</dbReference>
<dbReference type="InterPro" id="IPR042855">
    <property type="entry name" value="V_SNARE_CC"/>
</dbReference>
<evidence type="ECO:0000256" key="4">
    <source>
        <dbReference type="ARBA" id="ARBA00023139"/>
    </source>
</evidence>
<keyword evidence="12" id="KW-1185">Reference proteome</keyword>
<evidence type="ECO:0000313" key="12">
    <source>
        <dbReference type="Proteomes" id="UP000242474"/>
    </source>
</evidence>
<keyword evidence="8" id="KW-0175">Coiled coil</keyword>